<dbReference type="AlphaFoldDB" id="A0AA36IW21"/>
<keyword evidence="2" id="KW-1185">Reference proteome</keyword>
<name>A0AA36IW21_9DINO</name>
<comment type="caution">
    <text evidence="1">The sequence shown here is derived from an EMBL/GenBank/DDBJ whole genome shotgun (WGS) entry which is preliminary data.</text>
</comment>
<evidence type="ECO:0000313" key="1">
    <source>
        <dbReference type="EMBL" id="CAJ1393819.1"/>
    </source>
</evidence>
<reference evidence="1" key="1">
    <citation type="submission" date="2023-08" db="EMBL/GenBank/DDBJ databases">
        <authorList>
            <person name="Chen Y."/>
            <person name="Shah S."/>
            <person name="Dougan E. K."/>
            <person name="Thang M."/>
            <person name="Chan C."/>
        </authorList>
    </citation>
    <scope>NUCLEOTIDE SEQUENCE</scope>
</reference>
<dbReference type="EMBL" id="CAUJNA010002657">
    <property type="protein sequence ID" value="CAJ1393819.1"/>
    <property type="molecule type" value="Genomic_DNA"/>
</dbReference>
<sequence>MGSLRPWNLFGKTAYKVSTNAAASGVGPASSNLALQLSQARARRQAQEAGSSMPPFQRNMTYLAGPFSMLWALLLAARWRYSDEDRLRELEKQPGGAILLDVLAWRVAAHLGPYQIPNLCRAKMHEEPLRMLQEPVLLDSERMQALRRLGQLSQRRLAALSLAPPKAEPGPGQPLRAIEPLLLDAFFQDSASATRSPGTSADSHKESAAKIILDVVSACGPEDRQVPSWTLSGLVKARGIPWQVGPQGEELRATLLLQLLRTPANAAAAAGQAEVCQYLAGPGFKKKEDTSLPLKAYLLSGETHDLLRRGAKMVVKQRPGAVEAQERRERDTPSLQIKRDLRNIWTTIQLSAGWASFWYWQGAFTLGAALQLVAGIGGALAGTAVLEVLWRIEEQVIESEWYWEGPYSVPASGAMAVANCCALAWAVRFACIAPFLICRLLKDDSMDAHRTFEAA</sequence>
<protein>
    <submittedName>
        <fullName evidence="1">Uncharacterized protein</fullName>
    </submittedName>
</protein>
<dbReference type="Proteomes" id="UP001178507">
    <property type="component" value="Unassembled WGS sequence"/>
</dbReference>
<gene>
    <name evidence="1" type="ORF">EVOR1521_LOCUS18597</name>
</gene>
<accession>A0AA36IW21</accession>
<evidence type="ECO:0000313" key="2">
    <source>
        <dbReference type="Proteomes" id="UP001178507"/>
    </source>
</evidence>
<organism evidence="1 2">
    <name type="scientific">Effrenium voratum</name>
    <dbReference type="NCBI Taxonomy" id="2562239"/>
    <lineage>
        <taxon>Eukaryota</taxon>
        <taxon>Sar</taxon>
        <taxon>Alveolata</taxon>
        <taxon>Dinophyceae</taxon>
        <taxon>Suessiales</taxon>
        <taxon>Symbiodiniaceae</taxon>
        <taxon>Effrenium</taxon>
    </lineage>
</organism>
<proteinExistence type="predicted"/>